<feature type="compositionally biased region" description="Basic and acidic residues" evidence="18">
    <location>
        <begin position="677"/>
        <end position="688"/>
    </location>
</feature>
<evidence type="ECO:0000313" key="21">
    <source>
        <dbReference type="Proteomes" id="UP000076858"/>
    </source>
</evidence>
<dbReference type="GO" id="GO:0048471">
    <property type="term" value="C:perinuclear region of cytoplasm"/>
    <property type="evidence" value="ECO:0007669"/>
    <property type="project" value="UniProtKB-SubCell"/>
</dbReference>
<evidence type="ECO:0000256" key="12">
    <source>
        <dbReference type="ARBA" id="ARBA00022845"/>
    </source>
</evidence>
<evidence type="ECO:0000256" key="6">
    <source>
        <dbReference type="ARBA" id="ARBA00019964"/>
    </source>
</evidence>
<feature type="compositionally biased region" description="Polar residues" evidence="18">
    <location>
        <begin position="757"/>
        <end position="777"/>
    </location>
</feature>
<dbReference type="PANTHER" id="PTHR13434">
    <property type="entry name" value="PROTEIN CASC3"/>
    <property type="match status" value="1"/>
</dbReference>
<dbReference type="PANTHER" id="PTHR13434:SF0">
    <property type="entry name" value="PROTEIN CASC3"/>
    <property type="match status" value="1"/>
</dbReference>
<feature type="compositionally biased region" description="Polar residues" evidence="18">
    <location>
        <begin position="117"/>
        <end position="126"/>
    </location>
</feature>
<keyword evidence="15" id="KW-0508">mRNA splicing</keyword>
<keyword evidence="21" id="KW-1185">Reference proteome</keyword>
<dbReference type="GO" id="GO:0016607">
    <property type="term" value="C:nuclear speck"/>
    <property type="evidence" value="ECO:0007669"/>
    <property type="project" value="UniProtKB-SubCell"/>
</dbReference>
<dbReference type="GO" id="GO:0003729">
    <property type="term" value="F:mRNA binding"/>
    <property type="evidence" value="ECO:0007669"/>
    <property type="project" value="InterPro"/>
</dbReference>
<dbReference type="GO" id="GO:0000184">
    <property type="term" value="P:nuclear-transcribed mRNA catabolic process, nonsense-mediated decay"/>
    <property type="evidence" value="ECO:0007669"/>
    <property type="project" value="UniProtKB-KW"/>
</dbReference>
<feature type="compositionally biased region" description="Basic and acidic residues" evidence="18">
    <location>
        <begin position="348"/>
        <end position="361"/>
    </location>
</feature>
<dbReference type="STRING" id="35525.A0A165AC38"/>
<accession>A0A165AC38</accession>
<dbReference type="SMART" id="SM01044">
    <property type="entry name" value="Btz"/>
    <property type="match status" value="1"/>
</dbReference>
<evidence type="ECO:0000256" key="7">
    <source>
        <dbReference type="ARBA" id="ARBA00022448"/>
    </source>
</evidence>
<dbReference type="GO" id="GO:0051028">
    <property type="term" value="P:mRNA transport"/>
    <property type="evidence" value="ECO:0007669"/>
    <property type="project" value="UniProtKB-KW"/>
</dbReference>
<dbReference type="Proteomes" id="UP000076858">
    <property type="component" value="Unassembled WGS sequence"/>
</dbReference>
<proteinExistence type="inferred from homology"/>
<evidence type="ECO:0000256" key="1">
    <source>
        <dbReference type="ARBA" id="ARBA00004210"/>
    </source>
</evidence>
<dbReference type="InterPro" id="IPR028544">
    <property type="entry name" value="CASC3"/>
</dbReference>
<comment type="similarity">
    <text evidence="5">Belongs to the CASC3 family.</text>
</comment>
<comment type="caution">
    <text evidence="20">The sequence shown here is derived from an EMBL/GenBank/DDBJ whole genome shotgun (WGS) entry which is preliminary data.</text>
</comment>
<feature type="compositionally biased region" description="Basic and acidic residues" evidence="18">
    <location>
        <begin position="127"/>
        <end position="137"/>
    </location>
</feature>
<keyword evidence="8" id="KW-0963">Cytoplasm</keyword>
<feature type="compositionally biased region" description="Basic and acidic residues" evidence="18">
    <location>
        <begin position="94"/>
        <end position="113"/>
    </location>
</feature>
<feature type="compositionally biased region" description="Polar residues" evidence="18">
    <location>
        <begin position="19"/>
        <end position="28"/>
    </location>
</feature>
<dbReference type="OrthoDB" id="657902at2759"/>
<keyword evidence="13" id="KW-0694">RNA-binding</keyword>
<organism evidence="20 21">
    <name type="scientific">Daphnia magna</name>
    <dbReference type="NCBI Taxonomy" id="35525"/>
    <lineage>
        <taxon>Eukaryota</taxon>
        <taxon>Metazoa</taxon>
        <taxon>Ecdysozoa</taxon>
        <taxon>Arthropoda</taxon>
        <taxon>Crustacea</taxon>
        <taxon>Branchiopoda</taxon>
        <taxon>Diplostraca</taxon>
        <taxon>Cladocera</taxon>
        <taxon>Anomopoda</taxon>
        <taxon>Daphniidae</taxon>
        <taxon>Daphnia</taxon>
    </lineage>
</organism>
<feature type="region of interest" description="Disordered" evidence="18">
    <location>
        <begin position="189"/>
        <end position="794"/>
    </location>
</feature>
<evidence type="ECO:0000256" key="14">
    <source>
        <dbReference type="ARBA" id="ARBA00023161"/>
    </source>
</evidence>
<keyword evidence="7" id="KW-0813">Transport</keyword>
<feature type="region of interest" description="Disordered" evidence="18">
    <location>
        <begin position="887"/>
        <end position="911"/>
    </location>
</feature>
<dbReference type="GO" id="GO:0006397">
    <property type="term" value="P:mRNA processing"/>
    <property type="evidence" value="ECO:0007669"/>
    <property type="project" value="UniProtKB-KW"/>
</dbReference>
<dbReference type="AlphaFoldDB" id="A0A165AC38"/>
<keyword evidence="17" id="KW-0966">Cell projection</keyword>
<feature type="domain" description="Btz" evidence="19">
    <location>
        <begin position="330"/>
        <end position="439"/>
    </location>
</feature>
<keyword evidence="10" id="KW-0747">Spliceosome</keyword>
<name>A0A165AC38_9CRUS</name>
<reference evidence="20 21" key="1">
    <citation type="submission" date="2016-03" db="EMBL/GenBank/DDBJ databases">
        <title>EvidentialGene: Evidence-directed Construction of Genes on Genomes.</title>
        <authorList>
            <person name="Gilbert D.G."/>
            <person name="Choi J.-H."/>
            <person name="Mockaitis K."/>
            <person name="Colbourne J."/>
            <person name="Pfrender M."/>
        </authorList>
    </citation>
    <scope>NUCLEOTIDE SEQUENCE [LARGE SCALE GENOMIC DNA]</scope>
    <source>
        <strain evidence="20 21">Xinb3</strain>
        <tissue evidence="20">Complete organism</tissue>
    </source>
</reference>
<evidence type="ECO:0000256" key="15">
    <source>
        <dbReference type="ARBA" id="ARBA00023187"/>
    </source>
</evidence>
<evidence type="ECO:0000256" key="13">
    <source>
        <dbReference type="ARBA" id="ARBA00022884"/>
    </source>
</evidence>
<feature type="compositionally biased region" description="Polar residues" evidence="18">
    <location>
        <begin position="599"/>
        <end position="612"/>
    </location>
</feature>
<feature type="compositionally biased region" description="Basic and acidic residues" evidence="18">
    <location>
        <begin position="224"/>
        <end position="292"/>
    </location>
</feature>
<feature type="compositionally biased region" description="Basic and acidic residues" evidence="18">
    <location>
        <begin position="709"/>
        <end position="724"/>
    </location>
</feature>
<dbReference type="GO" id="GO:0030425">
    <property type="term" value="C:dendrite"/>
    <property type="evidence" value="ECO:0007669"/>
    <property type="project" value="UniProtKB-SubCell"/>
</dbReference>
<feature type="compositionally biased region" description="Basic and acidic residues" evidence="18">
    <location>
        <begin position="370"/>
        <end position="380"/>
    </location>
</feature>
<evidence type="ECO:0000256" key="2">
    <source>
        <dbReference type="ARBA" id="ARBA00004279"/>
    </source>
</evidence>
<comment type="subcellular location">
    <subcellularLocation>
        <location evidence="2">Cell projection</location>
        <location evidence="2">Dendrite</location>
    </subcellularLocation>
    <subcellularLocation>
        <location evidence="1">Cytoplasm</location>
        <location evidence="1">Stress granule</location>
    </subcellularLocation>
    <subcellularLocation>
        <location evidence="4">Cytoplasm</location>
        <location evidence="4">Perinuclear region</location>
    </subcellularLocation>
    <subcellularLocation>
        <location evidence="3">Nucleus speckle</location>
    </subcellularLocation>
</comment>
<feature type="compositionally biased region" description="Polar residues" evidence="18">
    <location>
        <begin position="784"/>
        <end position="793"/>
    </location>
</feature>
<evidence type="ECO:0000256" key="5">
    <source>
        <dbReference type="ARBA" id="ARBA00009548"/>
    </source>
</evidence>
<evidence type="ECO:0000256" key="11">
    <source>
        <dbReference type="ARBA" id="ARBA00022816"/>
    </source>
</evidence>
<evidence type="ECO:0000313" key="20">
    <source>
        <dbReference type="EMBL" id="KZS17435.1"/>
    </source>
</evidence>
<feature type="region of interest" description="Disordered" evidence="18">
    <location>
        <begin position="94"/>
        <end position="177"/>
    </location>
</feature>
<feature type="compositionally biased region" description="Polar residues" evidence="18">
    <location>
        <begin position="699"/>
        <end position="708"/>
    </location>
</feature>
<dbReference type="GO" id="GO:0006417">
    <property type="term" value="P:regulation of translation"/>
    <property type="evidence" value="ECO:0007669"/>
    <property type="project" value="UniProtKB-KW"/>
</dbReference>
<dbReference type="Pfam" id="PF09405">
    <property type="entry name" value="Btz"/>
    <property type="match status" value="1"/>
</dbReference>
<evidence type="ECO:0000256" key="9">
    <source>
        <dbReference type="ARBA" id="ARBA00022664"/>
    </source>
</evidence>
<protein>
    <recommendedName>
        <fullName evidence="6">Protein CASC3</fullName>
    </recommendedName>
</protein>
<evidence type="ECO:0000256" key="8">
    <source>
        <dbReference type="ARBA" id="ARBA00022490"/>
    </source>
</evidence>
<evidence type="ECO:0000256" key="18">
    <source>
        <dbReference type="SAM" id="MobiDB-lite"/>
    </source>
</evidence>
<evidence type="ECO:0000256" key="10">
    <source>
        <dbReference type="ARBA" id="ARBA00022728"/>
    </source>
</evidence>
<dbReference type="GO" id="GO:0035145">
    <property type="term" value="C:exon-exon junction complex"/>
    <property type="evidence" value="ECO:0007669"/>
    <property type="project" value="InterPro"/>
</dbReference>
<evidence type="ECO:0000256" key="16">
    <source>
        <dbReference type="ARBA" id="ARBA00023242"/>
    </source>
</evidence>
<evidence type="ECO:0000256" key="17">
    <source>
        <dbReference type="ARBA" id="ARBA00023273"/>
    </source>
</evidence>
<dbReference type="EMBL" id="LRGB01000626">
    <property type="protein sequence ID" value="KZS17435.1"/>
    <property type="molecule type" value="Genomic_DNA"/>
</dbReference>
<evidence type="ECO:0000256" key="4">
    <source>
        <dbReference type="ARBA" id="ARBA00004556"/>
    </source>
</evidence>
<feature type="compositionally biased region" description="Polar residues" evidence="18">
    <location>
        <begin position="62"/>
        <end position="74"/>
    </location>
</feature>
<keyword evidence="9" id="KW-0507">mRNA processing</keyword>
<keyword evidence="12" id="KW-0810">Translation regulation</keyword>
<keyword evidence="14" id="KW-0866">Nonsense-mediated mRNA decay</keyword>
<feature type="compositionally biased region" description="Polar residues" evidence="18">
    <location>
        <begin position="523"/>
        <end position="536"/>
    </location>
</feature>
<evidence type="ECO:0000259" key="19">
    <source>
        <dbReference type="SMART" id="SM01044"/>
    </source>
</evidence>
<keyword evidence="11" id="KW-0509">mRNA transport</keyword>
<dbReference type="InterPro" id="IPR018545">
    <property type="entry name" value="Btz_dom"/>
</dbReference>
<evidence type="ECO:0000256" key="3">
    <source>
        <dbReference type="ARBA" id="ARBA00004324"/>
    </source>
</evidence>
<feature type="compositionally biased region" description="Basic and acidic residues" evidence="18">
    <location>
        <begin position="579"/>
        <end position="596"/>
    </location>
</feature>
<feature type="compositionally biased region" description="Basic and acidic residues" evidence="18">
    <location>
        <begin position="393"/>
        <end position="413"/>
    </location>
</feature>
<dbReference type="GO" id="GO:0008380">
    <property type="term" value="P:RNA splicing"/>
    <property type="evidence" value="ECO:0007669"/>
    <property type="project" value="UniProtKB-KW"/>
</dbReference>
<feature type="compositionally biased region" description="Basic and acidic residues" evidence="18">
    <location>
        <begin position="486"/>
        <end position="522"/>
    </location>
</feature>
<feature type="region of interest" description="Disordered" evidence="18">
    <location>
        <begin position="1"/>
        <end position="81"/>
    </location>
</feature>
<keyword evidence="16" id="KW-0539">Nucleus</keyword>
<sequence>MADDDGRRGVTAMADAETTEQSTDNPQTSEKHTNSTEAEVVATQPTEELEDNEKTLPGEQAIQKNATEVISTTSRDSEETRNLLAKAREELSRAMEESARARDEVEKAKKDLAVAKQDTSTANQTASEEKHQIDERNLSLSEPTLKAKLEEEMPSNSETVLAMEKQMDNSKNQPEQEVQLDIQKEANLVKDDSINSNQNCQAIPRNTEDGADKPALTPESQLELECKSAVDLEEVKPNADSLKEIGEKQTENNKDHKDKHIEPLGKIEEEVKDESHLEENQSVEEQGRNSEEEKNEEAGLVEGENEEGEVIEDEDEEDEAVEGEHEEDEIVEGEREEGDGEESDEEDTPTKPLDDDEDRRNPQYIPKRGGFYEHDDRNREEVEEAVTEEPVGVEEKPKKTRSEAIDRWGHDMFDPNQQGPKTGDELVDAYGYDIRQEEGAPRARRRRRYGRGPNKYDRTWEDEDAYSRPRGRGGAASRGGPSERGSGFDRNSDGRPQRSQRQEMPKKDEFPALSENRQENRAQGENNPKPSSQSNWREGERGVAAMTGGNERRRGGNGNSSNNSKANAISFRRGGGGRTFEERRESKESKAVKSRGDNLPQSGEPNEQNTAEQPPKENLRSPRKAVGDATTRGAISRGGSSRGAGNRGDGAMYAGPSRGGGSDAAPRGRGAPNVRGRRNDNPNWDRGDGGNNRAGASHQGFSRGQRASQDVRMDHRGPYEEPRGRGRGKFGRPLEGNAEQAVVGGMEQVRIEDHSAPSRNQDVGRSKRYSSQRQRMTTPPPANTGPSVIQQPSYPIAAGGNTAYYASYNDSPPPNFVSAAPAPLLPMAVAAQGAPPSFIAQTMYPAGPGPAPFNAGPYQGYPPAPAPPAVPVGVPIGSPTQDYMYGGGTMYYDPGRQQPIRHGSQPTRRAKAAIPIVAPDNEVDSYLISGRRLNNE</sequence>
<dbReference type="GO" id="GO:0010494">
    <property type="term" value="C:cytoplasmic stress granule"/>
    <property type="evidence" value="ECO:0007669"/>
    <property type="project" value="UniProtKB-SubCell"/>
</dbReference>
<dbReference type="GO" id="GO:0005681">
    <property type="term" value="C:spliceosomal complex"/>
    <property type="evidence" value="ECO:0007669"/>
    <property type="project" value="UniProtKB-KW"/>
</dbReference>
<gene>
    <name evidence="20" type="ORF">APZ42_016309</name>
</gene>
<feature type="compositionally biased region" description="Acidic residues" evidence="18">
    <location>
        <begin position="303"/>
        <end position="347"/>
    </location>
</feature>